<accession>A0ACC2UME4</accession>
<dbReference type="Proteomes" id="UP001165960">
    <property type="component" value="Unassembled WGS sequence"/>
</dbReference>
<organism evidence="1 2">
    <name type="scientific">Entomophthora muscae</name>
    <dbReference type="NCBI Taxonomy" id="34485"/>
    <lineage>
        <taxon>Eukaryota</taxon>
        <taxon>Fungi</taxon>
        <taxon>Fungi incertae sedis</taxon>
        <taxon>Zoopagomycota</taxon>
        <taxon>Entomophthoromycotina</taxon>
        <taxon>Entomophthoromycetes</taxon>
        <taxon>Entomophthorales</taxon>
        <taxon>Entomophthoraceae</taxon>
        <taxon>Entomophthora</taxon>
    </lineage>
</organism>
<comment type="caution">
    <text evidence="1">The sequence shown here is derived from an EMBL/GenBank/DDBJ whole genome shotgun (WGS) entry which is preliminary data.</text>
</comment>
<keyword evidence="2" id="KW-1185">Reference proteome</keyword>
<evidence type="ECO:0000313" key="2">
    <source>
        <dbReference type="Proteomes" id="UP001165960"/>
    </source>
</evidence>
<gene>
    <name evidence="1" type="ORF">DSO57_1024736</name>
</gene>
<evidence type="ECO:0000313" key="1">
    <source>
        <dbReference type="EMBL" id="KAJ9088269.1"/>
    </source>
</evidence>
<name>A0ACC2UME4_9FUNG</name>
<proteinExistence type="predicted"/>
<reference evidence="1" key="1">
    <citation type="submission" date="2022-04" db="EMBL/GenBank/DDBJ databases">
        <title>Genome of the entomopathogenic fungus Entomophthora muscae.</title>
        <authorList>
            <person name="Elya C."/>
            <person name="Lovett B.R."/>
            <person name="Lee E."/>
            <person name="Macias A.M."/>
            <person name="Hajek A.E."/>
            <person name="De Bivort B.L."/>
            <person name="Kasson M.T."/>
            <person name="De Fine Licht H.H."/>
            <person name="Stajich J.E."/>
        </authorList>
    </citation>
    <scope>NUCLEOTIDE SEQUENCE</scope>
    <source>
        <strain evidence="1">Berkeley</strain>
    </source>
</reference>
<protein>
    <submittedName>
        <fullName evidence="1">Uncharacterized protein</fullName>
    </submittedName>
</protein>
<dbReference type="EMBL" id="QTSX02000135">
    <property type="protein sequence ID" value="KAJ9088269.1"/>
    <property type="molecule type" value="Genomic_DNA"/>
</dbReference>
<sequence length="154" mass="15712">MPQAGVKPAPSRQAGRAGGRDLSAPEFALKSKNPGAGTIPALVAASGPVLGPKSYTQALVGLAGPGEANFSCPECLSSQSKNGDKIGKIPMTPEAKPARTNDQPSQDGPSKSQTTVPENPKNDHEAANQTAEPAMPSLATQIAPEESLEELACE</sequence>